<gene>
    <name evidence="1" type="ORF">AAFF_G00323920</name>
</gene>
<dbReference type="AlphaFoldDB" id="A0AAD7R7F2"/>
<evidence type="ECO:0000313" key="1">
    <source>
        <dbReference type="EMBL" id="KAJ8367246.1"/>
    </source>
</evidence>
<reference evidence="1" key="1">
    <citation type="journal article" date="2023" name="Science">
        <title>Genome structures resolve the early diversification of teleost fishes.</title>
        <authorList>
            <person name="Parey E."/>
            <person name="Louis A."/>
            <person name="Montfort J."/>
            <person name="Bouchez O."/>
            <person name="Roques C."/>
            <person name="Iampietro C."/>
            <person name="Lluch J."/>
            <person name="Castinel A."/>
            <person name="Donnadieu C."/>
            <person name="Desvignes T."/>
            <person name="Floi Bucao C."/>
            <person name="Jouanno E."/>
            <person name="Wen M."/>
            <person name="Mejri S."/>
            <person name="Dirks R."/>
            <person name="Jansen H."/>
            <person name="Henkel C."/>
            <person name="Chen W.J."/>
            <person name="Zahm M."/>
            <person name="Cabau C."/>
            <person name="Klopp C."/>
            <person name="Thompson A.W."/>
            <person name="Robinson-Rechavi M."/>
            <person name="Braasch I."/>
            <person name="Lecointre G."/>
            <person name="Bobe J."/>
            <person name="Postlethwait J.H."/>
            <person name="Berthelot C."/>
            <person name="Roest Crollius H."/>
            <person name="Guiguen Y."/>
        </authorList>
    </citation>
    <scope>NUCLEOTIDE SEQUENCE</scope>
    <source>
        <strain evidence="1">NC1722</strain>
    </source>
</reference>
<organism evidence="1 2">
    <name type="scientific">Aldrovandia affinis</name>
    <dbReference type="NCBI Taxonomy" id="143900"/>
    <lineage>
        <taxon>Eukaryota</taxon>
        <taxon>Metazoa</taxon>
        <taxon>Chordata</taxon>
        <taxon>Craniata</taxon>
        <taxon>Vertebrata</taxon>
        <taxon>Euteleostomi</taxon>
        <taxon>Actinopterygii</taxon>
        <taxon>Neopterygii</taxon>
        <taxon>Teleostei</taxon>
        <taxon>Notacanthiformes</taxon>
        <taxon>Halosauridae</taxon>
        <taxon>Aldrovandia</taxon>
    </lineage>
</organism>
<accession>A0AAD7R7F2</accession>
<dbReference type="Gene3D" id="3.40.50.300">
    <property type="entry name" value="P-loop containing nucleotide triphosphate hydrolases"/>
    <property type="match status" value="1"/>
</dbReference>
<dbReference type="Proteomes" id="UP001221898">
    <property type="component" value="Unassembled WGS sequence"/>
</dbReference>
<proteinExistence type="predicted"/>
<comment type="caution">
    <text evidence="1">The sequence shown here is derived from an EMBL/GenBank/DDBJ whole genome shotgun (WGS) entry which is preliminary data.</text>
</comment>
<sequence>MSKKRGPGDLRIVLVPELLQKIDKMVEENGGCCYTNEMSRIDEQEGEMTCINIPSKQYPDVSPAGVPPKRLRHTQVPRKPGLLDCWTVGLRIVLSKRLSLLEHLSAVFSLEKKLIQVDKGRTKSTEPVNTPS</sequence>
<dbReference type="InterPro" id="IPR027417">
    <property type="entry name" value="P-loop_NTPase"/>
</dbReference>
<name>A0AAD7R7F2_9TELE</name>
<dbReference type="EMBL" id="JAINUG010000493">
    <property type="protein sequence ID" value="KAJ8367246.1"/>
    <property type="molecule type" value="Genomic_DNA"/>
</dbReference>
<protein>
    <submittedName>
        <fullName evidence="1">Uncharacterized protein</fullName>
    </submittedName>
</protein>
<keyword evidence="2" id="KW-1185">Reference proteome</keyword>
<evidence type="ECO:0000313" key="2">
    <source>
        <dbReference type="Proteomes" id="UP001221898"/>
    </source>
</evidence>